<evidence type="ECO:0000256" key="3">
    <source>
        <dbReference type="ARBA" id="ARBA00022448"/>
    </source>
</evidence>
<evidence type="ECO:0000256" key="8">
    <source>
        <dbReference type="RuleBase" id="RU363041"/>
    </source>
</evidence>
<dbReference type="Proteomes" id="UP001055804">
    <property type="component" value="Unassembled WGS sequence"/>
</dbReference>
<dbReference type="InterPro" id="IPR002781">
    <property type="entry name" value="TM_pro_TauE-like"/>
</dbReference>
<evidence type="ECO:0000313" key="10">
    <source>
        <dbReference type="Proteomes" id="UP001055804"/>
    </source>
</evidence>
<evidence type="ECO:0000256" key="2">
    <source>
        <dbReference type="ARBA" id="ARBA00009142"/>
    </source>
</evidence>
<feature type="transmembrane region" description="Helical" evidence="8">
    <location>
        <begin position="74"/>
        <end position="92"/>
    </location>
</feature>
<dbReference type="InterPro" id="IPR052017">
    <property type="entry name" value="TSUP"/>
</dbReference>
<protein>
    <recommendedName>
        <fullName evidence="8">Probable membrane transporter protein</fullName>
    </recommendedName>
</protein>
<evidence type="ECO:0000256" key="6">
    <source>
        <dbReference type="ARBA" id="ARBA00022989"/>
    </source>
</evidence>
<dbReference type="Pfam" id="PF01925">
    <property type="entry name" value="TauE"/>
    <property type="match status" value="1"/>
</dbReference>
<evidence type="ECO:0000256" key="1">
    <source>
        <dbReference type="ARBA" id="ARBA00004651"/>
    </source>
</evidence>
<feature type="transmembrane region" description="Helical" evidence="8">
    <location>
        <begin position="129"/>
        <end position="146"/>
    </location>
</feature>
<evidence type="ECO:0000256" key="7">
    <source>
        <dbReference type="ARBA" id="ARBA00023136"/>
    </source>
</evidence>
<dbReference type="PANTHER" id="PTHR30269">
    <property type="entry name" value="TRANSMEMBRANE PROTEIN YFCA"/>
    <property type="match status" value="1"/>
</dbReference>
<proteinExistence type="inferred from homology"/>
<keyword evidence="7 8" id="KW-0472">Membrane</keyword>
<keyword evidence="3" id="KW-0813">Transport</keyword>
<dbReference type="AlphaFoldDB" id="A0A9J6PC99"/>
<organism evidence="9 10">
    <name type="scientific">Futiania mangrovi</name>
    <dbReference type="NCBI Taxonomy" id="2959716"/>
    <lineage>
        <taxon>Bacteria</taxon>
        <taxon>Pseudomonadati</taxon>
        <taxon>Pseudomonadota</taxon>
        <taxon>Alphaproteobacteria</taxon>
        <taxon>Futianiales</taxon>
        <taxon>Futianiaceae</taxon>
        <taxon>Futiania</taxon>
    </lineage>
</organism>
<feature type="transmembrane region" description="Helical" evidence="8">
    <location>
        <begin position="226"/>
        <end position="243"/>
    </location>
</feature>
<evidence type="ECO:0000313" key="9">
    <source>
        <dbReference type="EMBL" id="MCP1336177.1"/>
    </source>
</evidence>
<keyword evidence="5 8" id="KW-0812">Transmembrane</keyword>
<evidence type="ECO:0000256" key="5">
    <source>
        <dbReference type="ARBA" id="ARBA00022692"/>
    </source>
</evidence>
<comment type="similarity">
    <text evidence="2 8">Belongs to the 4-toluene sulfonate uptake permease (TSUP) (TC 2.A.102) family.</text>
</comment>
<sequence>MIESVFFFAVAVPAVLLAGISKGGFGGGLGIVAVPLMALAVPVPVAAAIMLPILCLMDLLNLGAYWGKWDRRNLALLLPASMAGIALGALTFRYVDEASLRLIIGTIAVGFTLNHWLKGRKAAPRAATRLAGGFWGGVAGFTSFAAHAGGPPINVFLLPQRLDKTVYQATTVVFFTAVNYVKLLPYWWLGQLNAPNLTTSAVLAPLAFLGIWAGVRLHRAVPEGPFYRIAYALVFVTGLKLLYDGITGLA</sequence>
<keyword evidence="6 8" id="KW-1133">Transmembrane helix</keyword>
<reference evidence="9" key="1">
    <citation type="submission" date="2022-06" db="EMBL/GenBank/DDBJ databases">
        <title>Isolation and Genomics of Futiania mangrovii gen. nov., sp. nov., a Rare and Metabolically-versatile member in the Class Alphaproteobacteria.</title>
        <authorList>
            <person name="Liu L."/>
            <person name="Huang W.-C."/>
            <person name="Pan J."/>
            <person name="Li J."/>
            <person name="Huang Y."/>
            <person name="Du H."/>
            <person name="Liu Y."/>
            <person name="Li M."/>
        </authorList>
    </citation>
    <scope>NUCLEOTIDE SEQUENCE</scope>
    <source>
        <strain evidence="9">FT118</strain>
    </source>
</reference>
<keyword evidence="4 8" id="KW-1003">Cell membrane</keyword>
<feature type="transmembrane region" description="Helical" evidence="8">
    <location>
        <begin position="36"/>
        <end position="62"/>
    </location>
</feature>
<keyword evidence="10" id="KW-1185">Reference proteome</keyword>
<dbReference type="PANTHER" id="PTHR30269:SF37">
    <property type="entry name" value="MEMBRANE TRANSPORTER PROTEIN"/>
    <property type="match status" value="1"/>
</dbReference>
<gene>
    <name evidence="9" type="ORF">NJQ99_07150</name>
</gene>
<accession>A0A9J6PC99</accession>
<feature type="transmembrane region" description="Helical" evidence="8">
    <location>
        <begin position="98"/>
        <end position="117"/>
    </location>
</feature>
<comment type="caution">
    <text evidence="9">The sequence shown here is derived from an EMBL/GenBank/DDBJ whole genome shotgun (WGS) entry which is preliminary data.</text>
</comment>
<dbReference type="EMBL" id="JAMZFT010000002">
    <property type="protein sequence ID" value="MCP1336177.1"/>
    <property type="molecule type" value="Genomic_DNA"/>
</dbReference>
<evidence type="ECO:0000256" key="4">
    <source>
        <dbReference type="ARBA" id="ARBA00022475"/>
    </source>
</evidence>
<name>A0A9J6PC99_9PROT</name>
<feature type="transmembrane region" description="Helical" evidence="8">
    <location>
        <begin position="166"/>
        <end position="189"/>
    </location>
</feature>
<comment type="subcellular location">
    <subcellularLocation>
        <location evidence="1 8">Cell membrane</location>
        <topology evidence="1 8">Multi-pass membrane protein</topology>
    </subcellularLocation>
</comment>
<dbReference type="RefSeq" id="WP_269332146.1">
    <property type="nucleotide sequence ID" value="NZ_JAMZFT010000002.1"/>
</dbReference>
<dbReference type="GO" id="GO:0005886">
    <property type="term" value="C:plasma membrane"/>
    <property type="evidence" value="ECO:0007669"/>
    <property type="project" value="UniProtKB-SubCell"/>
</dbReference>
<feature type="transmembrane region" description="Helical" evidence="8">
    <location>
        <begin position="196"/>
        <end position="214"/>
    </location>
</feature>